<keyword evidence="2" id="KW-0472">Membrane</keyword>
<evidence type="ECO:0000256" key="2">
    <source>
        <dbReference type="SAM" id="Phobius"/>
    </source>
</evidence>
<feature type="transmembrane region" description="Helical" evidence="2">
    <location>
        <begin position="221"/>
        <end position="242"/>
    </location>
</feature>
<feature type="transmembrane region" description="Helical" evidence="2">
    <location>
        <begin position="262"/>
        <end position="282"/>
    </location>
</feature>
<proteinExistence type="predicted"/>
<dbReference type="Pfam" id="PF10326">
    <property type="entry name" value="7TM_GPCR_Str"/>
    <property type="match status" value="1"/>
</dbReference>
<feature type="transmembrane region" description="Helical" evidence="2">
    <location>
        <begin position="7"/>
        <end position="29"/>
    </location>
</feature>
<dbReference type="PANTHER" id="PTHR22943">
    <property type="entry name" value="7-TRANSMEMBRANE DOMAIN RECEPTOR C.ELEGANS"/>
    <property type="match status" value="1"/>
</dbReference>
<sequence length="323" mass="36867">MESELQSIYVYSNCTLGICFNALLIYFIATDNSGWLIDDYGFFMFSKNLAGYGKWISYMGIFSEIEVYMAAFHMTLTLLAIHCIYRFVKISGKWKFLFDTPLGIFVLTVFNFTFGPLWCILCHLTFGPTQQRNDLSREFLHNVYGVDPDTFGYIGPVYIWPDSTGTPRYLWKNIFGAGGLLLILIVLYSGVCCFGFRLYIFVVKSLVSKSTKRMHFQMLRLLLIQAIVPLIFEYMPCMMTVYGGFLGLPPALCDLYSLFSPVFISAYAPMEAFVTIIGFPVYRRRILRGIRPKAVTPQTTQMTSTVGVKPKSTAESDSHSYHR</sequence>
<feature type="non-terminal residue" evidence="3">
    <location>
        <position position="323"/>
    </location>
</feature>
<dbReference type="EMBL" id="CATQJA010001669">
    <property type="protein sequence ID" value="CAJ0568127.1"/>
    <property type="molecule type" value="Genomic_DNA"/>
</dbReference>
<evidence type="ECO:0000256" key="1">
    <source>
        <dbReference type="SAM" id="MobiDB-lite"/>
    </source>
</evidence>
<feature type="region of interest" description="Disordered" evidence="1">
    <location>
        <begin position="299"/>
        <end position="323"/>
    </location>
</feature>
<keyword evidence="4" id="KW-1185">Reference proteome</keyword>
<feature type="compositionally biased region" description="Basic and acidic residues" evidence="1">
    <location>
        <begin position="312"/>
        <end position="323"/>
    </location>
</feature>
<evidence type="ECO:0000313" key="3">
    <source>
        <dbReference type="EMBL" id="CAJ0568127.1"/>
    </source>
</evidence>
<accession>A0AA36CGL7</accession>
<keyword evidence="2" id="KW-1133">Transmembrane helix</keyword>
<comment type="caution">
    <text evidence="3">The sequence shown here is derived from an EMBL/GenBank/DDBJ whole genome shotgun (WGS) entry which is preliminary data.</text>
</comment>
<dbReference type="AlphaFoldDB" id="A0AA36CGL7"/>
<keyword evidence="2" id="KW-0812">Transmembrane</keyword>
<protein>
    <recommendedName>
        <fullName evidence="5">Seven TM Receptor</fullName>
    </recommendedName>
</protein>
<feature type="transmembrane region" description="Helical" evidence="2">
    <location>
        <begin position="100"/>
        <end position="126"/>
    </location>
</feature>
<name>A0AA36CGL7_9BILA</name>
<reference evidence="3" key="1">
    <citation type="submission" date="2023-06" db="EMBL/GenBank/DDBJ databases">
        <authorList>
            <person name="Delattre M."/>
        </authorList>
    </citation>
    <scope>NUCLEOTIDE SEQUENCE</scope>
    <source>
        <strain evidence="3">AF72</strain>
    </source>
</reference>
<gene>
    <name evidence="3" type="ORF">MSPICULIGERA_LOCUS6654</name>
</gene>
<dbReference type="PANTHER" id="PTHR22943:SF248">
    <property type="entry name" value="SEVEN TM RECEPTOR"/>
    <property type="match status" value="1"/>
</dbReference>
<feature type="transmembrane region" description="Helical" evidence="2">
    <location>
        <begin position="67"/>
        <end position="88"/>
    </location>
</feature>
<evidence type="ECO:0008006" key="5">
    <source>
        <dbReference type="Google" id="ProtNLM"/>
    </source>
</evidence>
<dbReference type="Proteomes" id="UP001177023">
    <property type="component" value="Unassembled WGS sequence"/>
</dbReference>
<evidence type="ECO:0000313" key="4">
    <source>
        <dbReference type="Proteomes" id="UP001177023"/>
    </source>
</evidence>
<dbReference type="SUPFAM" id="SSF81321">
    <property type="entry name" value="Family A G protein-coupled receptor-like"/>
    <property type="match status" value="1"/>
</dbReference>
<organism evidence="3 4">
    <name type="scientific">Mesorhabditis spiculigera</name>
    <dbReference type="NCBI Taxonomy" id="96644"/>
    <lineage>
        <taxon>Eukaryota</taxon>
        <taxon>Metazoa</taxon>
        <taxon>Ecdysozoa</taxon>
        <taxon>Nematoda</taxon>
        <taxon>Chromadorea</taxon>
        <taxon>Rhabditida</taxon>
        <taxon>Rhabditina</taxon>
        <taxon>Rhabditomorpha</taxon>
        <taxon>Rhabditoidea</taxon>
        <taxon>Rhabditidae</taxon>
        <taxon>Mesorhabditinae</taxon>
        <taxon>Mesorhabditis</taxon>
    </lineage>
</organism>
<feature type="transmembrane region" description="Helical" evidence="2">
    <location>
        <begin position="174"/>
        <end position="200"/>
    </location>
</feature>
<dbReference type="InterPro" id="IPR019428">
    <property type="entry name" value="7TM_GPCR_serpentine_rcpt_Str"/>
</dbReference>